<reference evidence="2" key="1">
    <citation type="submission" date="2009-09" db="EMBL/GenBank/DDBJ databases">
        <authorList>
            <person name="Weinstock G."/>
            <person name="Sodergren E."/>
            <person name="Clifton S."/>
            <person name="Fulton L."/>
            <person name="Fulton B."/>
            <person name="Courtney L."/>
            <person name="Fronick C."/>
            <person name="Harrison M."/>
            <person name="Strong C."/>
            <person name="Farmer C."/>
            <person name="Delahaunty K."/>
            <person name="Markovic C."/>
            <person name="Hall O."/>
            <person name="Minx P."/>
            <person name="Tomlinson C."/>
            <person name="Mitreva M."/>
            <person name="Nelson J."/>
            <person name="Hou S."/>
            <person name="Wollam A."/>
            <person name="Pepin K.H."/>
            <person name="Johnson M."/>
            <person name="Bhonagiri V."/>
            <person name="Nash W.E."/>
            <person name="Warren W."/>
            <person name="Chinwalla A."/>
            <person name="Mardis E.R."/>
            <person name="Wilson R.K."/>
        </authorList>
    </citation>
    <scope>NUCLEOTIDE SEQUENCE [LARGE SCALE GENOMIC DNA]</scope>
    <source>
        <strain evidence="2">DSM 20544</strain>
    </source>
</reference>
<gene>
    <name evidence="2" type="ORF">MITSMUL_04450</name>
</gene>
<keyword evidence="1" id="KW-0812">Transmembrane</keyword>
<comment type="caution">
    <text evidence="2">The sequence shown here is derived from an EMBL/GenBank/DDBJ whole genome shotgun (WGS) entry which is preliminary data.</text>
</comment>
<protein>
    <submittedName>
        <fullName evidence="2">Uncharacterized protein</fullName>
    </submittedName>
</protein>
<evidence type="ECO:0000256" key="1">
    <source>
        <dbReference type="SAM" id="Phobius"/>
    </source>
</evidence>
<feature type="transmembrane region" description="Helical" evidence="1">
    <location>
        <begin position="17"/>
        <end position="47"/>
    </location>
</feature>
<keyword evidence="1" id="KW-1133">Transmembrane helix</keyword>
<proteinExistence type="predicted"/>
<dbReference type="Proteomes" id="UP000003671">
    <property type="component" value="Unassembled WGS sequence"/>
</dbReference>
<sequence>MIHEHILVDEVVPHLYLYLYTILIFFELFNLYFLVFIEYVMIFFCLIP</sequence>
<keyword evidence="3" id="KW-1185">Reference proteome</keyword>
<name>C9KML3_9FIRM</name>
<dbReference type="STRING" id="500635.MITSMUL_04450"/>
<accession>C9KML3</accession>
<keyword evidence="1" id="KW-0472">Membrane</keyword>
<organism evidence="2 3">
    <name type="scientific">Mitsuokella multacida DSM 20544</name>
    <dbReference type="NCBI Taxonomy" id="500635"/>
    <lineage>
        <taxon>Bacteria</taxon>
        <taxon>Bacillati</taxon>
        <taxon>Bacillota</taxon>
        <taxon>Negativicutes</taxon>
        <taxon>Selenomonadales</taxon>
        <taxon>Selenomonadaceae</taxon>
        <taxon>Mitsuokella</taxon>
    </lineage>
</organism>
<dbReference type="EMBL" id="ABWK02000014">
    <property type="protein sequence ID" value="EEX68921.1"/>
    <property type="molecule type" value="Genomic_DNA"/>
</dbReference>
<dbReference type="AlphaFoldDB" id="C9KML3"/>
<evidence type="ECO:0000313" key="2">
    <source>
        <dbReference type="EMBL" id="EEX68921.1"/>
    </source>
</evidence>
<evidence type="ECO:0000313" key="3">
    <source>
        <dbReference type="Proteomes" id="UP000003671"/>
    </source>
</evidence>
<dbReference type="HOGENOM" id="CLU_3154924_0_0_9"/>